<dbReference type="EMBL" id="ASPP01025043">
    <property type="protein sequence ID" value="ETO08402.1"/>
    <property type="molecule type" value="Genomic_DNA"/>
</dbReference>
<keyword evidence="5" id="KW-1185">Reference proteome</keyword>
<keyword evidence="1" id="KW-0175">Coiled coil</keyword>
<feature type="domain" description="Kinesin motor" evidence="3">
    <location>
        <begin position="71"/>
        <end position="286"/>
    </location>
</feature>
<dbReference type="InterPro" id="IPR001752">
    <property type="entry name" value="Kinesin_motor_dom"/>
</dbReference>
<gene>
    <name evidence="4" type="ORF">RFI_28985</name>
</gene>
<comment type="caution">
    <text evidence="4">The sequence shown here is derived from an EMBL/GenBank/DDBJ whole genome shotgun (WGS) entry which is preliminary data.</text>
</comment>
<evidence type="ECO:0000256" key="1">
    <source>
        <dbReference type="ARBA" id="ARBA00023054"/>
    </source>
</evidence>
<evidence type="ECO:0000259" key="3">
    <source>
        <dbReference type="Pfam" id="PF00225"/>
    </source>
</evidence>
<dbReference type="AlphaFoldDB" id="X6M4M4"/>
<dbReference type="Proteomes" id="UP000023152">
    <property type="component" value="Unassembled WGS sequence"/>
</dbReference>
<evidence type="ECO:0000256" key="2">
    <source>
        <dbReference type="ARBA" id="ARBA00023175"/>
    </source>
</evidence>
<dbReference type="PANTHER" id="PTHR47968:SF75">
    <property type="entry name" value="CENTROMERE-ASSOCIATED PROTEIN E"/>
    <property type="match status" value="1"/>
</dbReference>
<name>X6M4M4_RETFI</name>
<dbReference type="SUPFAM" id="SSF52540">
    <property type="entry name" value="P-loop containing nucleoside triphosphate hydrolases"/>
    <property type="match status" value="1"/>
</dbReference>
<protein>
    <submittedName>
        <fullName evidence="4">Kinesin</fullName>
    </submittedName>
</protein>
<dbReference type="GO" id="GO:0007018">
    <property type="term" value="P:microtubule-based movement"/>
    <property type="evidence" value="ECO:0007669"/>
    <property type="project" value="InterPro"/>
</dbReference>
<dbReference type="PANTHER" id="PTHR47968">
    <property type="entry name" value="CENTROMERE PROTEIN E"/>
    <property type="match status" value="1"/>
</dbReference>
<reference evidence="4 5" key="1">
    <citation type="journal article" date="2013" name="Curr. Biol.">
        <title>The Genome of the Foraminiferan Reticulomyxa filosa.</title>
        <authorList>
            <person name="Glockner G."/>
            <person name="Hulsmann N."/>
            <person name="Schleicher M."/>
            <person name="Noegel A.A."/>
            <person name="Eichinger L."/>
            <person name="Gallinger C."/>
            <person name="Pawlowski J."/>
            <person name="Sierra R."/>
            <person name="Euteneuer U."/>
            <person name="Pillet L."/>
            <person name="Moustafa A."/>
            <person name="Platzer M."/>
            <person name="Groth M."/>
            <person name="Szafranski K."/>
            <person name="Schliwa M."/>
        </authorList>
    </citation>
    <scope>NUCLEOTIDE SEQUENCE [LARGE SCALE GENOMIC DNA]</scope>
</reference>
<evidence type="ECO:0000313" key="5">
    <source>
        <dbReference type="Proteomes" id="UP000023152"/>
    </source>
</evidence>
<dbReference type="GO" id="GO:0003777">
    <property type="term" value="F:microtubule motor activity"/>
    <property type="evidence" value="ECO:0007669"/>
    <property type="project" value="InterPro"/>
</dbReference>
<accession>X6M4M4</accession>
<evidence type="ECO:0000313" key="4">
    <source>
        <dbReference type="EMBL" id="ETO08402.1"/>
    </source>
</evidence>
<dbReference type="Pfam" id="PF00225">
    <property type="entry name" value="Kinesin"/>
    <property type="match status" value="1"/>
</dbReference>
<sequence>MYPSTTPSNHSQKHNVISYANLPSITAKSDSKAMIQSNMGGERNGKAAKVYALIMDNELTSRKDRYIKVSDNLVMTKLGTTSKGGNYYSFDRVFNPLTGVIQIVPEIAMPIVASALGGLSEMICIYGQHASANSSSSSPTAGGIIAPILKYIVDKLKDGSQAASIIIKVTAVEYYGTNASKIRVFDLLNIGNIQASSNHEKKGHSSINFAKLSERVIGNSIDVEKLLVDIRRATHIHPQSHEQNQAYGHQSIHGHTIYDISICQNHIRGGVQMLQTRSNIFLFDLVCGPSSNMTNPFLNSKNHTYKCVENLFSLETSCNSVMLSQFRDI</sequence>
<dbReference type="GO" id="GO:0005524">
    <property type="term" value="F:ATP binding"/>
    <property type="evidence" value="ECO:0007669"/>
    <property type="project" value="InterPro"/>
</dbReference>
<dbReference type="InterPro" id="IPR027640">
    <property type="entry name" value="Kinesin-like_fam"/>
</dbReference>
<dbReference type="GO" id="GO:0008017">
    <property type="term" value="F:microtubule binding"/>
    <property type="evidence" value="ECO:0007669"/>
    <property type="project" value="InterPro"/>
</dbReference>
<keyword evidence="2" id="KW-0505">Motor protein</keyword>
<dbReference type="Gene3D" id="3.40.850.10">
    <property type="entry name" value="Kinesin motor domain"/>
    <property type="match status" value="1"/>
</dbReference>
<feature type="non-terminal residue" evidence="4">
    <location>
        <position position="329"/>
    </location>
</feature>
<dbReference type="InterPro" id="IPR036961">
    <property type="entry name" value="Kinesin_motor_dom_sf"/>
</dbReference>
<proteinExistence type="predicted"/>
<dbReference type="InterPro" id="IPR027417">
    <property type="entry name" value="P-loop_NTPase"/>
</dbReference>
<organism evidence="4 5">
    <name type="scientific">Reticulomyxa filosa</name>
    <dbReference type="NCBI Taxonomy" id="46433"/>
    <lineage>
        <taxon>Eukaryota</taxon>
        <taxon>Sar</taxon>
        <taxon>Rhizaria</taxon>
        <taxon>Retaria</taxon>
        <taxon>Foraminifera</taxon>
        <taxon>Monothalamids</taxon>
        <taxon>Reticulomyxidae</taxon>
        <taxon>Reticulomyxa</taxon>
    </lineage>
</organism>